<reference evidence="3 4" key="1">
    <citation type="submission" date="2020-07" db="EMBL/GenBank/DDBJ databases">
        <title>Sequencing the genomes of 1000 actinobacteria strains.</title>
        <authorList>
            <person name="Klenk H.-P."/>
        </authorList>
    </citation>
    <scope>NUCLEOTIDE SEQUENCE [LARGE SCALE GENOMIC DNA]</scope>
    <source>
        <strain evidence="3 4">DSM 103164</strain>
    </source>
</reference>
<evidence type="ECO:0000256" key="1">
    <source>
        <dbReference type="ARBA" id="ARBA00023002"/>
    </source>
</evidence>
<keyword evidence="4" id="KW-1185">Reference proteome</keyword>
<dbReference type="AlphaFoldDB" id="A0A7Z0D6C9"/>
<evidence type="ECO:0000259" key="2">
    <source>
        <dbReference type="Pfam" id="PF00296"/>
    </source>
</evidence>
<dbReference type="GO" id="GO:0016705">
    <property type="term" value="F:oxidoreductase activity, acting on paired donors, with incorporation or reduction of molecular oxygen"/>
    <property type="evidence" value="ECO:0007669"/>
    <property type="project" value="InterPro"/>
</dbReference>
<accession>A0A7Z0D6C9</accession>
<dbReference type="CDD" id="cd01097">
    <property type="entry name" value="Tetrahydromethanopterin_reductase"/>
    <property type="match status" value="1"/>
</dbReference>
<dbReference type="InterPro" id="IPR036661">
    <property type="entry name" value="Luciferase-like_sf"/>
</dbReference>
<protein>
    <submittedName>
        <fullName evidence="3">Alkanesulfonate monooxygenase SsuD/methylene tetrahydromethanopterin reductase-like flavin-dependent oxidoreductase (Luciferase family)</fullName>
    </submittedName>
</protein>
<evidence type="ECO:0000313" key="3">
    <source>
        <dbReference type="EMBL" id="NYI69689.1"/>
    </source>
</evidence>
<dbReference type="Proteomes" id="UP000527616">
    <property type="component" value="Unassembled WGS sequence"/>
</dbReference>
<keyword evidence="3" id="KW-0503">Monooxygenase</keyword>
<comment type="caution">
    <text evidence="3">The sequence shown here is derived from an EMBL/GenBank/DDBJ whole genome shotgun (WGS) entry which is preliminary data.</text>
</comment>
<dbReference type="InterPro" id="IPR050564">
    <property type="entry name" value="F420-G6PD/mer"/>
</dbReference>
<dbReference type="Pfam" id="PF00296">
    <property type="entry name" value="Bac_luciferase"/>
    <property type="match status" value="1"/>
</dbReference>
<dbReference type="SUPFAM" id="SSF51679">
    <property type="entry name" value="Bacterial luciferase-like"/>
    <property type="match status" value="1"/>
</dbReference>
<gene>
    <name evidence="3" type="ORF">GGQ54_000249</name>
</gene>
<dbReference type="RefSeq" id="WP_179443727.1">
    <property type="nucleotide sequence ID" value="NZ_JACBZS010000001.1"/>
</dbReference>
<organism evidence="3 4">
    <name type="scientific">Naumannella cuiyingiana</name>
    <dbReference type="NCBI Taxonomy" id="1347891"/>
    <lineage>
        <taxon>Bacteria</taxon>
        <taxon>Bacillati</taxon>
        <taxon>Actinomycetota</taxon>
        <taxon>Actinomycetes</taxon>
        <taxon>Propionibacteriales</taxon>
        <taxon>Propionibacteriaceae</taxon>
        <taxon>Naumannella</taxon>
    </lineage>
</organism>
<dbReference type="Gene3D" id="3.20.20.30">
    <property type="entry name" value="Luciferase-like domain"/>
    <property type="match status" value="1"/>
</dbReference>
<dbReference type="GO" id="GO:0004497">
    <property type="term" value="F:monooxygenase activity"/>
    <property type="evidence" value="ECO:0007669"/>
    <property type="project" value="UniProtKB-KW"/>
</dbReference>
<evidence type="ECO:0000313" key="4">
    <source>
        <dbReference type="Proteomes" id="UP000527616"/>
    </source>
</evidence>
<dbReference type="InterPro" id="IPR011251">
    <property type="entry name" value="Luciferase-like_dom"/>
</dbReference>
<dbReference type="EMBL" id="JACBZS010000001">
    <property type="protein sequence ID" value="NYI69689.1"/>
    <property type="molecule type" value="Genomic_DNA"/>
</dbReference>
<proteinExistence type="predicted"/>
<dbReference type="PANTHER" id="PTHR43244">
    <property type="match status" value="1"/>
</dbReference>
<name>A0A7Z0D6C9_9ACTN</name>
<sequence>MTDVLADAGAAPRLGLTFVPWDRPPEDLPAFARLVEDSGLDTLWLWEDCFAQSGLACAATALAGTSRIRVGVALLPTPLRNVALTAMELATLARLYPGRLLPGIGHGVQDWMAQAGAKVASPMTLLREYAVALRALLAGEEVTVSGRYVKLDRVRLRYPPTEPLPLLMGGFGEKTLRLSAELADGVLLARGGAEAVGRMRGVLDETGSRAGIVLGIGPEEGANIPGAAEAITAAARAGATDITVEPAPDEPDLPGLIEAVRAAGGHAGETITT</sequence>
<keyword evidence="1" id="KW-0560">Oxidoreductase</keyword>
<feature type="domain" description="Luciferase-like" evidence="2">
    <location>
        <begin position="24"/>
        <end position="211"/>
    </location>
</feature>
<dbReference type="PANTHER" id="PTHR43244:SF1">
    <property type="entry name" value="5,10-METHYLENETETRAHYDROMETHANOPTERIN REDUCTASE"/>
    <property type="match status" value="1"/>
</dbReference>